<dbReference type="STRING" id="1843580.A7D17_15515"/>
<dbReference type="PANTHER" id="PTHR43531">
    <property type="entry name" value="PROTEIN ICFG"/>
    <property type="match status" value="1"/>
</dbReference>
<name>A0A1A9MDZ4_9XANT</name>
<evidence type="ECO:0000259" key="14">
    <source>
        <dbReference type="PROSITE" id="PS50111"/>
    </source>
</evidence>
<dbReference type="InterPro" id="IPR004090">
    <property type="entry name" value="Chemotax_Me-accpt_rcpt"/>
</dbReference>
<dbReference type="InterPro" id="IPR004089">
    <property type="entry name" value="MCPsignal_dom"/>
</dbReference>
<dbReference type="FunFam" id="1.10.287.950:FF:000002">
    <property type="entry name" value="Methyl-accepting chemotaxis protein"/>
    <property type="match status" value="1"/>
</dbReference>
<reference evidence="16 19" key="2">
    <citation type="submission" date="2023-12" db="EMBL/GenBank/DDBJ databases">
        <title>Genome sequencing of Xanthomonas floridensis.</title>
        <authorList>
            <person name="Greer S."/>
            <person name="Harrison J."/>
            <person name="Grant M."/>
            <person name="Vicente J."/>
            <person name="Studholme D."/>
        </authorList>
    </citation>
    <scope>NUCLEOTIDE SEQUENCE [LARGE SCALE GENOMIC DNA]</scope>
    <source>
        <strain evidence="16 19">WHRI 8848</strain>
    </source>
</reference>
<keyword evidence="8" id="KW-0902">Two-component regulatory system</keyword>
<keyword evidence="9 11" id="KW-0807">Transducer</keyword>
<evidence type="ECO:0000256" key="11">
    <source>
        <dbReference type="PROSITE-ProRule" id="PRU00284"/>
    </source>
</evidence>
<sequence>MHFFNRLSVGTRLSALLTLIIAISLGLLALTIYRQSAGDIESQVKAELRSSTRLMQQSVAMYDVTLTEGTERLGSVFDDMLPRGARELDTTNTVTIGEQTTPSLRAGNQALNLNFDAVDRFAQATGGVATIFARTGDDFVRITTSLRNKQNARVIGTLLDRKGKAYAALSQGKPFTGQAQLFGEQYMTYYAPLRNAAGEVIGALFVGRNYTQGLAALKAQVSTTKLGQDGYFVIVDMAPGERQGQVIAAPPGTPATLSALVAADQQTTLQAVLDGKQPSATLQLRDAKGNSQAFEVTAQRYAPWQWAVIGTQPRSAIDGPLDKLMGSMLLFSLVVLALCIAVVFIAARKMVTRPLLAVERVLGDVAAGRLDNPIEIDRHDELGRLLLNARTMRDDLRARLERDHLIASEALRVRTALDDVSTNVMIADADRRIIYVNRPLQRMLKSVQDELRRDLPHFDADALINASIDQFHRKPEHQARMLDQLTGTHTAQIHVGGRTMRLVVSPVIGAAGERMGFVVEWADRTQEVQVEQEVARIVQAAAAGDLSERVSLDGKQGFLLLLAQQLNSLLDNNADGLSRVSALLSSLSQGDLTARMEGDLQGVFASIRDDANATADQLAGIVRRIKDSSLAINSAATEIATGNGDLSRRTEQQAAALEETAASMEELTATVKQNADNADQANRLVLDAAGVAAQGGDVVGRVVTTMADIDTSSKKIAEIISVIDGIAFQTNILALNAAVEAARAGEQGRGFAVVASEVRTLAQRSAGAAKEIKHLIEDSVARIGNGAALASEAGSTMQQVVSSVQRVTDIMGEITSASREQAAGITQVNQTVTQMDETTQQNAALVEEATAAARAMEDQAAQLVDAVAVFRLEPQDRLSTLLANARHAYP</sequence>
<keyword evidence="3" id="KW-0597">Phosphoprotein</keyword>
<evidence type="ECO:0000313" key="19">
    <source>
        <dbReference type="Proteomes" id="UP001303614"/>
    </source>
</evidence>
<comment type="subcellular location">
    <subcellularLocation>
        <location evidence="1">Membrane</location>
    </subcellularLocation>
</comment>
<dbReference type="SMART" id="SM00304">
    <property type="entry name" value="HAMP"/>
    <property type="match status" value="3"/>
</dbReference>
<evidence type="ECO:0000256" key="2">
    <source>
        <dbReference type="ARBA" id="ARBA00022481"/>
    </source>
</evidence>
<dbReference type="RefSeq" id="WP_064508750.1">
    <property type="nucleotide sequence ID" value="NZ_JAYFSN010000016.1"/>
</dbReference>
<evidence type="ECO:0000313" key="17">
    <source>
        <dbReference type="EMBL" id="OAG67800.1"/>
    </source>
</evidence>
<dbReference type="FunFam" id="3.30.450.20:FF:000075">
    <property type="entry name" value="Methyl-accepting chemotaxis protein"/>
    <property type="match status" value="1"/>
</dbReference>
<dbReference type="Proteomes" id="UP000077659">
    <property type="component" value="Unassembled WGS sequence"/>
</dbReference>
<dbReference type="GO" id="GO:0005886">
    <property type="term" value="C:plasma membrane"/>
    <property type="evidence" value="ECO:0007669"/>
    <property type="project" value="TreeGrafter"/>
</dbReference>
<keyword evidence="2" id="KW-0488">Methylation</keyword>
<feature type="coiled-coil region" evidence="12">
    <location>
        <begin position="647"/>
        <end position="684"/>
    </location>
</feature>
<dbReference type="Gene3D" id="1.10.287.950">
    <property type="entry name" value="Methyl-accepting chemotaxis protein"/>
    <property type="match status" value="1"/>
</dbReference>
<keyword evidence="13" id="KW-1133">Transmembrane helix</keyword>
<dbReference type="EMBL" id="LXNG01000013">
    <property type="protein sequence ID" value="OAG67800.1"/>
    <property type="molecule type" value="Genomic_DNA"/>
</dbReference>
<keyword evidence="7" id="KW-0067">ATP-binding</keyword>
<keyword evidence="19" id="KW-1185">Reference proteome</keyword>
<accession>A0A1A9MDZ4</accession>
<protein>
    <submittedName>
        <fullName evidence="16">Cache 3/Cache 2 fusion domain-containing protein</fullName>
    </submittedName>
    <submittedName>
        <fullName evidence="17">Chemotaxis protein</fullName>
    </submittedName>
</protein>
<evidence type="ECO:0000313" key="18">
    <source>
        <dbReference type="Proteomes" id="UP000077659"/>
    </source>
</evidence>
<dbReference type="InterPro" id="IPR003660">
    <property type="entry name" value="HAMP_dom"/>
</dbReference>
<dbReference type="Pfam" id="PF13188">
    <property type="entry name" value="PAS_8"/>
    <property type="match status" value="1"/>
</dbReference>
<dbReference type="Gene3D" id="1.10.8.500">
    <property type="entry name" value="HAMP domain in histidine kinase"/>
    <property type="match status" value="1"/>
</dbReference>
<keyword evidence="5" id="KW-0547">Nucleotide-binding</keyword>
<keyword evidence="4" id="KW-0808">Transferase</keyword>
<dbReference type="InterPro" id="IPR029151">
    <property type="entry name" value="Sensor-like_sf"/>
</dbReference>
<dbReference type="CDD" id="cd11386">
    <property type="entry name" value="MCP_signal"/>
    <property type="match status" value="1"/>
</dbReference>
<evidence type="ECO:0000256" key="7">
    <source>
        <dbReference type="ARBA" id="ARBA00022840"/>
    </source>
</evidence>
<comment type="similarity">
    <text evidence="10">Belongs to the methyl-accepting chemotaxis (MCP) protein family.</text>
</comment>
<feature type="transmembrane region" description="Helical" evidence="13">
    <location>
        <begin position="12"/>
        <end position="33"/>
    </location>
</feature>
<evidence type="ECO:0000256" key="4">
    <source>
        <dbReference type="ARBA" id="ARBA00022679"/>
    </source>
</evidence>
<dbReference type="AlphaFoldDB" id="A0A1A9MDZ4"/>
<proteinExistence type="inferred from homology"/>
<dbReference type="InterPro" id="IPR000014">
    <property type="entry name" value="PAS"/>
</dbReference>
<dbReference type="Pfam" id="PF00672">
    <property type="entry name" value="HAMP"/>
    <property type="match status" value="1"/>
</dbReference>
<evidence type="ECO:0000256" key="1">
    <source>
        <dbReference type="ARBA" id="ARBA00004370"/>
    </source>
</evidence>
<dbReference type="InterPro" id="IPR033462">
    <property type="entry name" value="Cache_3-Cache_2"/>
</dbReference>
<dbReference type="PRINTS" id="PR00260">
    <property type="entry name" value="CHEMTRNSDUCR"/>
</dbReference>
<feature type="domain" description="Methyl-accepting transducer" evidence="14">
    <location>
        <begin position="628"/>
        <end position="857"/>
    </location>
</feature>
<dbReference type="SUPFAM" id="SSF103190">
    <property type="entry name" value="Sensory domain-like"/>
    <property type="match status" value="1"/>
</dbReference>
<dbReference type="GO" id="GO:0016301">
    <property type="term" value="F:kinase activity"/>
    <property type="evidence" value="ECO:0007669"/>
    <property type="project" value="UniProtKB-KW"/>
</dbReference>
<dbReference type="Gene3D" id="3.30.450.20">
    <property type="entry name" value="PAS domain"/>
    <property type="match status" value="2"/>
</dbReference>
<dbReference type="SUPFAM" id="SSF158472">
    <property type="entry name" value="HAMP domain-like"/>
    <property type="match status" value="1"/>
</dbReference>
<evidence type="ECO:0000256" key="8">
    <source>
        <dbReference type="ARBA" id="ARBA00023012"/>
    </source>
</evidence>
<dbReference type="SUPFAM" id="SSF58104">
    <property type="entry name" value="Methyl-accepting chemotaxis protein (MCP) signaling domain"/>
    <property type="match status" value="1"/>
</dbReference>
<keyword evidence="12" id="KW-0175">Coiled coil</keyword>
<dbReference type="Pfam" id="PF17201">
    <property type="entry name" value="Cache_3-Cache_2"/>
    <property type="match status" value="1"/>
</dbReference>
<dbReference type="Proteomes" id="UP001303614">
    <property type="component" value="Unassembled WGS sequence"/>
</dbReference>
<dbReference type="GO" id="GO:0005524">
    <property type="term" value="F:ATP binding"/>
    <property type="evidence" value="ECO:0007669"/>
    <property type="project" value="UniProtKB-KW"/>
</dbReference>
<evidence type="ECO:0000256" key="3">
    <source>
        <dbReference type="ARBA" id="ARBA00022553"/>
    </source>
</evidence>
<evidence type="ECO:0000256" key="12">
    <source>
        <dbReference type="SAM" id="Coils"/>
    </source>
</evidence>
<keyword evidence="6" id="KW-0418">Kinase</keyword>
<keyword evidence="13" id="KW-0812">Transmembrane</keyword>
<dbReference type="SMART" id="SM00283">
    <property type="entry name" value="MA"/>
    <property type="match status" value="1"/>
</dbReference>
<dbReference type="GO" id="GO:0004888">
    <property type="term" value="F:transmembrane signaling receptor activity"/>
    <property type="evidence" value="ECO:0007669"/>
    <property type="project" value="InterPro"/>
</dbReference>
<dbReference type="SUPFAM" id="SSF55785">
    <property type="entry name" value="PYP-like sensor domain (PAS domain)"/>
    <property type="match status" value="1"/>
</dbReference>
<feature type="domain" description="HAMP" evidence="15">
    <location>
        <begin position="349"/>
        <end position="401"/>
    </location>
</feature>
<dbReference type="CDD" id="cd06225">
    <property type="entry name" value="HAMP"/>
    <property type="match status" value="1"/>
</dbReference>
<feature type="domain" description="HAMP" evidence="15">
    <location>
        <begin position="577"/>
        <end position="623"/>
    </location>
</feature>
<evidence type="ECO:0000256" key="6">
    <source>
        <dbReference type="ARBA" id="ARBA00022777"/>
    </source>
</evidence>
<evidence type="ECO:0000256" key="10">
    <source>
        <dbReference type="ARBA" id="ARBA00029447"/>
    </source>
</evidence>
<dbReference type="InterPro" id="IPR035965">
    <property type="entry name" value="PAS-like_dom_sf"/>
</dbReference>
<dbReference type="PROSITE" id="PS50885">
    <property type="entry name" value="HAMP"/>
    <property type="match status" value="2"/>
</dbReference>
<gene>
    <name evidence="17" type="ORF">A7D17_15515</name>
    <name evidence="16" type="ORF">VB146_14310</name>
</gene>
<dbReference type="GO" id="GO:0000160">
    <property type="term" value="P:phosphorelay signal transduction system"/>
    <property type="evidence" value="ECO:0007669"/>
    <property type="project" value="UniProtKB-KW"/>
</dbReference>
<evidence type="ECO:0000259" key="15">
    <source>
        <dbReference type="PROSITE" id="PS50885"/>
    </source>
</evidence>
<evidence type="ECO:0000256" key="5">
    <source>
        <dbReference type="ARBA" id="ARBA00022741"/>
    </source>
</evidence>
<dbReference type="OrthoDB" id="8744489at2"/>
<dbReference type="PROSITE" id="PS50111">
    <property type="entry name" value="CHEMOTAXIS_TRANSDUC_2"/>
    <property type="match status" value="1"/>
</dbReference>
<dbReference type="Pfam" id="PF00015">
    <property type="entry name" value="MCPsignal"/>
    <property type="match status" value="1"/>
</dbReference>
<evidence type="ECO:0000256" key="13">
    <source>
        <dbReference type="SAM" id="Phobius"/>
    </source>
</evidence>
<comment type="caution">
    <text evidence="17">The sequence shown here is derived from an EMBL/GenBank/DDBJ whole genome shotgun (WGS) entry which is preliminary data.</text>
</comment>
<evidence type="ECO:0000256" key="9">
    <source>
        <dbReference type="ARBA" id="ARBA00023224"/>
    </source>
</evidence>
<reference evidence="17 18" key="1">
    <citation type="submission" date="2016-05" db="EMBL/GenBank/DDBJ databases">
        <title>Pathogenic, phenotypic and molecular characterisation of Xanthomonas nasturtii sp. nov. and Xanthomonas floridensis sp. nov., new species of Xanthomonas associated with watercress production in Florida.</title>
        <authorList>
            <person name="Vicente J.G."/>
            <person name="Rothwell S."/>
            <person name="Holub E.B."/>
            <person name="Studholme D.J."/>
        </authorList>
    </citation>
    <scope>NUCLEOTIDE SEQUENCE [LARGE SCALE GENOMIC DNA]</scope>
    <source>
        <strain evidence="17 18">WHRI 8848</strain>
    </source>
</reference>
<dbReference type="EMBL" id="JAYFSO010000018">
    <property type="protein sequence ID" value="MEA5124997.1"/>
    <property type="molecule type" value="Genomic_DNA"/>
</dbReference>
<dbReference type="Pfam" id="PF18947">
    <property type="entry name" value="HAMP_2"/>
    <property type="match status" value="1"/>
</dbReference>
<dbReference type="InterPro" id="IPR051310">
    <property type="entry name" value="MCP_chemotaxis"/>
</dbReference>
<feature type="transmembrane region" description="Helical" evidence="13">
    <location>
        <begin position="324"/>
        <end position="347"/>
    </location>
</feature>
<dbReference type="PANTHER" id="PTHR43531:SF14">
    <property type="entry name" value="METHYL-ACCEPTING CHEMOTAXIS PROTEIN I-RELATED"/>
    <property type="match status" value="1"/>
</dbReference>
<evidence type="ECO:0000313" key="16">
    <source>
        <dbReference type="EMBL" id="MEA5124997.1"/>
    </source>
</evidence>
<keyword evidence="13" id="KW-0472">Membrane</keyword>
<organism evidence="17 18">
    <name type="scientific">Xanthomonas floridensis</name>
    <dbReference type="NCBI Taxonomy" id="1843580"/>
    <lineage>
        <taxon>Bacteria</taxon>
        <taxon>Pseudomonadati</taxon>
        <taxon>Pseudomonadota</taxon>
        <taxon>Gammaproteobacteria</taxon>
        <taxon>Lysobacterales</taxon>
        <taxon>Lysobacteraceae</taxon>
        <taxon>Xanthomonas</taxon>
    </lineage>
</organism>
<dbReference type="GO" id="GO:0006935">
    <property type="term" value="P:chemotaxis"/>
    <property type="evidence" value="ECO:0007669"/>
    <property type="project" value="InterPro"/>
</dbReference>